<evidence type="ECO:0000313" key="2">
    <source>
        <dbReference type="Proteomes" id="UP000193925"/>
    </source>
</evidence>
<keyword evidence="2" id="KW-1185">Reference proteome</keyword>
<sequence length="104" mass="11905">MNYRMVTYRLKQVSDAGMLYVHGTTERQGLRSAVSRIRRRSKNVQESAYGLADGKSDEKSDVVIWHPIRYRKGKQKIGIMYSARLAKVNPIRFLARSCNDNGLA</sequence>
<accession>A0ABY1MRW5</accession>
<dbReference type="EMBL" id="LT841305">
    <property type="protein sequence ID" value="SMH66553.1"/>
    <property type="molecule type" value="Genomic_DNA"/>
</dbReference>
<gene>
    <name evidence="1" type="ORF">AFERRI_30285</name>
</gene>
<protein>
    <submittedName>
        <fullName evidence="1">Uncharacterized protein</fullName>
    </submittedName>
</protein>
<dbReference type="Proteomes" id="UP000193925">
    <property type="component" value="Chromosome AFERRI"/>
</dbReference>
<proteinExistence type="predicted"/>
<organism evidence="1 2">
    <name type="scientific">Acidithiobacillus ferrivorans</name>
    <dbReference type="NCBI Taxonomy" id="160808"/>
    <lineage>
        <taxon>Bacteria</taxon>
        <taxon>Pseudomonadati</taxon>
        <taxon>Pseudomonadota</taxon>
        <taxon>Acidithiobacillia</taxon>
        <taxon>Acidithiobacillales</taxon>
        <taxon>Acidithiobacillaceae</taxon>
        <taxon>Acidithiobacillus</taxon>
    </lineage>
</organism>
<evidence type="ECO:0000313" key="1">
    <source>
        <dbReference type="EMBL" id="SMH66553.1"/>
    </source>
</evidence>
<reference evidence="1 2" key="1">
    <citation type="submission" date="2017-03" db="EMBL/GenBank/DDBJ databases">
        <authorList>
            <person name="Regsiter A."/>
            <person name="William W."/>
        </authorList>
    </citation>
    <scope>NUCLEOTIDE SEQUENCE [LARGE SCALE GENOMIC DNA]</scope>
    <source>
        <strain evidence="1">PRJEB5721</strain>
    </source>
</reference>
<name>A0ABY1MRW5_9PROT</name>